<reference evidence="3 4" key="1">
    <citation type="journal article" date="2017" name="Gigascience">
        <title>Genome sequence of the small brown planthopper, Laodelphax striatellus.</title>
        <authorList>
            <person name="Zhu J."/>
            <person name="Jiang F."/>
            <person name="Wang X."/>
            <person name="Yang P."/>
            <person name="Bao Y."/>
            <person name="Zhao W."/>
            <person name="Wang W."/>
            <person name="Lu H."/>
            <person name="Wang Q."/>
            <person name="Cui N."/>
            <person name="Li J."/>
            <person name="Chen X."/>
            <person name="Luo L."/>
            <person name="Yu J."/>
            <person name="Kang L."/>
            <person name="Cui F."/>
        </authorList>
    </citation>
    <scope>NUCLEOTIDE SEQUENCE [LARGE SCALE GENOMIC DNA]</scope>
    <source>
        <strain evidence="3">Lst14</strain>
    </source>
</reference>
<comment type="caution">
    <text evidence="3">The sequence shown here is derived from an EMBL/GenBank/DDBJ whole genome shotgun (WGS) entry which is preliminary data.</text>
</comment>
<protein>
    <recommendedName>
        <fullName evidence="2">C2H2-type domain-containing protein</fullName>
    </recommendedName>
</protein>
<feature type="domain" description="C2H2-type" evidence="2">
    <location>
        <begin position="47"/>
        <end position="75"/>
    </location>
</feature>
<dbReference type="Gene3D" id="3.30.160.60">
    <property type="entry name" value="Classic Zinc Finger"/>
    <property type="match status" value="1"/>
</dbReference>
<keyword evidence="4" id="KW-1185">Reference proteome</keyword>
<dbReference type="SMART" id="SM00355">
    <property type="entry name" value="ZnF_C2H2"/>
    <property type="match status" value="2"/>
</dbReference>
<keyword evidence="1" id="KW-0862">Zinc</keyword>
<evidence type="ECO:0000259" key="2">
    <source>
        <dbReference type="PROSITE" id="PS50157"/>
    </source>
</evidence>
<dbReference type="GO" id="GO:0008270">
    <property type="term" value="F:zinc ion binding"/>
    <property type="evidence" value="ECO:0007669"/>
    <property type="project" value="UniProtKB-KW"/>
</dbReference>
<organism evidence="3 4">
    <name type="scientific">Laodelphax striatellus</name>
    <name type="common">Small brown planthopper</name>
    <name type="synonym">Delphax striatella</name>
    <dbReference type="NCBI Taxonomy" id="195883"/>
    <lineage>
        <taxon>Eukaryota</taxon>
        <taxon>Metazoa</taxon>
        <taxon>Ecdysozoa</taxon>
        <taxon>Arthropoda</taxon>
        <taxon>Hexapoda</taxon>
        <taxon>Insecta</taxon>
        <taxon>Pterygota</taxon>
        <taxon>Neoptera</taxon>
        <taxon>Paraneoptera</taxon>
        <taxon>Hemiptera</taxon>
        <taxon>Auchenorrhyncha</taxon>
        <taxon>Fulgoroidea</taxon>
        <taxon>Delphacidae</taxon>
        <taxon>Criomorphinae</taxon>
        <taxon>Laodelphax</taxon>
    </lineage>
</organism>
<name>A0A482WWD9_LAOST</name>
<keyword evidence="1" id="KW-0863">Zinc-finger</keyword>
<dbReference type="PROSITE" id="PS50157">
    <property type="entry name" value="ZINC_FINGER_C2H2_2"/>
    <property type="match status" value="1"/>
</dbReference>
<gene>
    <name evidence="3" type="ORF">LSTR_LSTR016678</name>
</gene>
<dbReference type="InterPro" id="IPR013087">
    <property type="entry name" value="Znf_C2H2_type"/>
</dbReference>
<proteinExistence type="predicted"/>
<sequence length="78" mass="8799">MSDLVVHWRDHAEGRDFCRLCGEPFADAAHQRRHFAQHAAPADDPQQNCDKCLQGFSDVTDMQKHMADSHPGRNVAVD</sequence>
<dbReference type="EMBL" id="QKKF02023768">
    <property type="protein sequence ID" value="RZF37612.1"/>
    <property type="molecule type" value="Genomic_DNA"/>
</dbReference>
<keyword evidence="1" id="KW-0479">Metal-binding</keyword>
<dbReference type="InParanoid" id="A0A482WWD9"/>
<evidence type="ECO:0000256" key="1">
    <source>
        <dbReference type="PROSITE-ProRule" id="PRU00042"/>
    </source>
</evidence>
<dbReference type="AlphaFoldDB" id="A0A482WWD9"/>
<evidence type="ECO:0000313" key="4">
    <source>
        <dbReference type="Proteomes" id="UP000291343"/>
    </source>
</evidence>
<dbReference type="SMR" id="A0A482WWD9"/>
<accession>A0A482WWD9</accession>
<dbReference type="Proteomes" id="UP000291343">
    <property type="component" value="Unassembled WGS sequence"/>
</dbReference>
<evidence type="ECO:0000313" key="3">
    <source>
        <dbReference type="EMBL" id="RZF37612.1"/>
    </source>
</evidence>
<dbReference type="PROSITE" id="PS00028">
    <property type="entry name" value="ZINC_FINGER_C2H2_1"/>
    <property type="match status" value="2"/>
</dbReference>